<comment type="catalytic activity">
    <reaction evidence="12">
        <text>tRNA(Phe) + L-phenylalanine + ATP = L-phenylalanyl-tRNA(Phe) + AMP + diphosphate + H(+)</text>
        <dbReference type="Rhea" id="RHEA:19413"/>
        <dbReference type="Rhea" id="RHEA-COMP:9668"/>
        <dbReference type="Rhea" id="RHEA-COMP:9699"/>
        <dbReference type="ChEBI" id="CHEBI:15378"/>
        <dbReference type="ChEBI" id="CHEBI:30616"/>
        <dbReference type="ChEBI" id="CHEBI:33019"/>
        <dbReference type="ChEBI" id="CHEBI:58095"/>
        <dbReference type="ChEBI" id="CHEBI:78442"/>
        <dbReference type="ChEBI" id="CHEBI:78531"/>
        <dbReference type="ChEBI" id="CHEBI:456215"/>
        <dbReference type="EC" id="6.1.1.20"/>
    </reaction>
</comment>
<dbReference type="EMBL" id="JAPDMQ010000001">
    <property type="protein sequence ID" value="KAK0541339.1"/>
    <property type="molecule type" value="Genomic_DNA"/>
</dbReference>
<dbReference type="SMART" id="SM00896">
    <property type="entry name" value="FDX-ACB"/>
    <property type="match status" value="1"/>
</dbReference>
<evidence type="ECO:0000256" key="7">
    <source>
        <dbReference type="ARBA" id="ARBA00022917"/>
    </source>
</evidence>
<evidence type="ECO:0000313" key="19">
    <source>
        <dbReference type="Proteomes" id="UP001176521"/>
    </source>
</evidence>
<keyword evidence="6" id="KW-0067">ATP-binding</keyword>
<keyword evidence="19" id="KW-1185">Reference proteome</keyword>
<dbReference type="Pfam" id="PF03147">
    <property type="entry name" value="FDX-ACB"/>
    <property type="match status" value="1"/>
</dbReference>
<evidence type="ECO:0000256" key="9">
    <source>
        <dbReference type="ARBA" id="ARBA00023128"/>
    </source>
</evidence>
<evidence type="ECO:0000259" key="17">
    <source>
        <dbReference type="PROSITE" id="PS51447"/>
    </source>
</evidence>
<reference evidence="18" key="1">
    <citation type="journal article" date="2023" name="PhytoFront">
        <title>Draft Genome Resources of Seven Strains of Tilletia horrida, Causal Agent of Kernel Smut of Rice.</title>
        <authorList>
            <person name="Khanal S."/>
            <person name="Antony Babu S."/>
            <person name="Zhou X.G."/>
        </authorList>
    </citation>
    <scope>NUCLEOTIDE SEQUENCE</scope>
    <source>
        <strain evidence="18">TX3</strain>
    </source>
</reference>
<dbReference type="PANTHER" id="PTHR11538:SF41">
    <property type="entry name" value="PHENYLALANINE--TRNA LIGASE, MITOCHONDRIAL"/>
    <property type="match status" value="1"/>
</dbReference>
<comment type="similarity">
    <text evidence="2">Belongs to the class-II aminoacyl-tRNA synthetase family.</text>
</comment>
<dbReference type="InterPro" id="IPR045864">
    <property type="entry name" value="aa-tRNA-synth_II/BPL/LPL"/>
</dbReference>
<dbReference type="EC" id="6.1.1.20" evidence="3"/>
<keyword evidence="7" id="KW-0648">Protein biosynthesis</keyword>
<dbReference type="SUPFAM" id="SSF55681">
    <property type="entry name" value="Class II aaRS and biotin synthetases"/>
    <property type="match status" value="1"/>
</dbReference>
<keyword evidence="8" id="KW-0809">Transit peptide</keyword>
<organism evidence="18 19">
    <name type="scientific">Tilletia horrida</name>
    <dbReference type="NCBI Taxonomy" id="155126"/>
    <lineage>
        <taxon>Eukaryota</taxon>
        <taxon>Fungi</taxon>
        <taxon>Dikarya</taxon>
        <taxon>Basidiomycota</taxon>
        <taxon>Ustilaginomycotina</taxon>
        <taxon>Exobasidiomycetes</taxon>
        <taxon>Tilletiales</taxon>
        <taxon>Tilletiaceae</taxon>
        <taxon>Tilletia</taxon>
    </lineage>
</organism>
<evidence type="ECO:0000256" key="14">
    <source>
        <dbReference type="ARBA" id="ARBA00073229"/>
    </source>
</evidence>
<evidence type="ECO:0000256" key="8">
    <source>
        <dbReference type="ARBA" id="ARBA00022946"/>
    </source>
</evidence>
<dbReference type="AlphaFoldDB" id="A0AAN6GIX8"/>
<dbReference type="GO" id="GO:0000049">
    <property type="term" value="F:tRNA binding"/>
    <property type="evidence" value="ECO:0007669"/>
    <property type="project" value="InterPro"/>
</dbReference>
<dbReference type="GO" id="GO:0005524">
    <property type="term" value="F:ATP binding"/>
    <property type="evidence" value="ECO:0007669"/>
    <property type="project" value="UniProtKB-KW"/>
</dbReference>
<feature type="region of interest" description="Disordered" evidence="15">
    <location>
        <begin position="39"/>
        <end position="61"/>
    </location>
</feature>
<dbReference type="InterPro" id="IPR005121">
    <property type="entry name" value="Fdx_antiC-bd"/>
</dbReference>
<dbReference type="InterPro" id="IPR036690">
    <property type="entry name" value="Fdx_antiC-bd_sf"/>
</dbReference>
<evidence type="ECO:0000256" key="15">
    <source>
        <dbReference type="SAM" id="MobiDB-lite"/>
    </source>
</evidence>
<comment type="subcellular location">
    <subcellularLocation>
        <location evidence="1">Mitochondrion matrix</location>
    </subcellularLocation>
</comment>
<dbReference type="FunFam" id="3.30.930.10:FF:000053">
    <property type="entry name" value="Phenylalanyl-tRNA synthetase mitochondrial"/>
    <property type="match status" value="1"/>
</dbReference>
<evidence type="ECO:0000256" key="13">
    <source>
        <dbReference type="ARBA" id="ARBA00057761"/>
    </source>
</evidence>
<evidence type="ECO:0000256" key="5">
    <source>
        <dbReference type="ARBA" id="ARBA00022741"/>
    </source>
</evidence>
<dbReference type="SUPFAM" id="SSF54991">
    <property type="entry name" value="Anticodon-binding domain of PheRS"/>
    <property type="match status" value="1"/>
</dbReference>
<feature type="domain" description="Aminoacyl-transfer RNA synthetases class-II family profile" evidence="16">
    <location>
        <begin position="152"/>
        <end position="427"/>
    </location>
</feature>
<evidence type="ECO:0000256" key="6">
    <source>
        <dbReference type="ARBA" id="ARBA00022840"/>
    </source>
</evidence>
<dbReference type="Pfam" id="PF01409">
    <property type="entry name" value="tRNA-synt_2d"/>
    <property type="match status" value="2"/>
</dbReference>
<dbReference type="InterPro" id="IPR002319">
    <property type="entry name" value="Phenylalanyl-tRNA_Synthase"/>
</dbReference>
<protein>
    <recommendedName>
        <fullName evidence="14">Phenylalanine--tRNA ligase, mitochondrial</fullName>
        <ecNumber evidence="3">6.1.1.20</ecNumber>
    </recommendedName>
    <alternativeName>
        <fullName evidence="11">Phenylalanyl-tRNA synthetase</fullName>
    </alternativeName>
</protein>
<dbReference type="NCBIfam" id="TIGR00469">
    <property type="entry name" value="pheS_mito"/>
    <property type="match status" value="1"/>
</dbReference>
<proteinExistence type="inferred from homology"/>
<dbReference type="GO" id="GO:0004826">
    <property type="term" value="F:phenylalanine-tRNA ligase activity"/>
    <property type="evidence" value="ECO:0007669"/>
    <property type="project" value="UniProtKB-EC"/>
</dbReference>
<keyword evidence="9" id="KW-0496">Mitochondrion</keyword>
<evidence type="ECO:0000256" key="3">
    <source>
        <dbReference type="ARBA" id="ARBA00012814"/>
    </source>
</evidence>
<evidence type="ECO:0000256" key="1">
    <source>
        <dbReference type="ARBA" id="ARBA00004305"/>
    </source>
</evidence>
<keyword evidence="5" id="KW-0547">Nucleotide-binding</keyword>
<evidence type="ECO:0000256" key="4">
    <source>
        <dbReference type="ARBA" id="ARBA00022598"/>
    </source>
</evidence>
<dbReference type="FunFam" id="3.30.70.380:FF:000002">
    <property type="entry name" value="phenylalanine--tRNA ligase, mitochondrial"/>
    <property type="match status" value="1"/>
</dbReference>
<dbReference type="PANTHER" id="PTHR11538">
    <property type="entry name" value="PHENYLALANYL-TRNA SYNTHETASE"/>
    <property type="match status" value="1"/>
</dbReference>
<evidence type="ECO:0000256" key="11">
    <source>
        <dbReference type="ARBA" id="ARBA00031194"/>
    </source>
</evidence>
<gene>
    <name evidence="18" type="primary">MSF1</name>
    <name evidence="18" type="ORF">OC842_000044</name>
</gene>
<name>A0AAN6GIX8_9BASI</name>
<dbReference type="Gene3D" id="3.30.930.10">
    <property type="entry name" value="Bira Bifunctional Protein, Domain 2"/>
    <property type="match status" value="1"/>
</dbReference>
<keyword evidence="4 18" id="KW-0436">Ligase</keyword>
<sequence>MAACTRCSARALLSVQRAVARVEVLHRVPALGLGSALSVRHASASSPTPTPTPRRAVPEHEEDLRRIDAQGRALSTSKVALKTASTTRALGQEYPADDYTNVPSSILSRLAPTPILLANPTHPLSLLQAQIQAHLASLTPSAAFTPITPPQPIVSADLNFSDLGFPPNHPGRSPTDTYYLNRDTCLRTHTSAHEVEVFRAGHTSWLLAADVYRRDEIDASHYPIFHQMEGARIFSLDQYEPASGRDGKSFVELECEAIEARLAASDVQIEVEDNVKLEEAGGIQPSHDERVALLAARHLKAVLNSLVLELFGERHRADSLAAAKAGSSSKGAAVAEPLRVRWISATFPFTTPSYEVEVWFRGKWLEILGSGVVMDRTLQNAGVKNHLGWAFGLGLERIAMVLYSIPDIRLFWSTDERFLRQFASAVPIAGLSSSSATPSGEGKHAGVSPAGGASQPKRPLITFTPYSRHPPCYKDVSFWLPKEGDVAGAAPAAFHENELCEIVRDTAADLAEDVSRIDEFVHPKTGKRSLCYRINYRSMDRNLENDEVNALHAQVLQRLVDKFGIEIR</sequence>
<evidence type="ECO:0000256" key="12">
    <source>
        <dbReference type="ARBA" id="ARBA00049255"/>
    </source>
</evidence>
<evidence type="ECO:0000259" key="16">
    <source>
        <dbReference type="PROSITE" id="PS50862"/>
    </source>
</evidence>
<dbReference type="InterPro" id="IPR006195">
    <property type="entry name" value="aa-tRNA-synth_II"/>
</dbReference>
<dbReference type="InterPro" id="IPR004530">
    <property type="entry name" value="Phe-tRNA-synth_IIc_mito"/>
</dbReference>
<dbReference type="Gene3D" id="3.30.70.380">
    <property type="entry name" value="Ferrodoxin-fold anticodon-binding domain"/>
    <property type="match status" value="1"/>
</dbReference>
<dbReference type="PROSITE" id="PS50862">
    <property type="entry name" value="AA_TRNA_LIGASE_II"/>
    <property type="match status" value="1"/>
</dbReference>
<evidence type="ECO:0000313" key="18">
    <source>
        <dbReference type="EMBL" id="KAK0541339.1"/>
    </source>
</evidence>
<dbReference type="GO" id="GO:0005759">
    <property type="term" value="C:mitochondrial matrix"/>
    <property type="evidence" value="ECO:0007669"/>
    <property type="project" value="UniProtKB-SubCell"/>
</dbReference>
<evidence type="ECO:0000256" key="10">
    <source>
        <dbReference type="ARBA" id="ARBA00023146"/>
    </source>
</evidence>
<dbReference type="Proteomes" id="UP001176521">
    <property type="component" value="Unassembled WGS sequence"/>
</dbReference>
<evidence type="ECO:0000256" key="2">
    <source>
        <dbReference type="ARBA" id="ARBA00008226"/>
    </source>
</evidence>
<comment type="function">
    <text evidence="13">Is responsible for the charging of tRNA(Phe) with phenylalanine in mitochondrial translation.</text>
</comment>
<accession>A0AAN6GIX8</accession>
<feature type="region of interest" description="Disordered" evidence="15">
    <location>
        <begin position="431"/>
        <end position="456"/>
    </location>
</feature>
<comment type="caution">
    <text evidence="18">The sequence shown here is derived from an EMBL/GenBank/DDBJ whole genome shotgun (WGS) entry which is preliminary data.</text>
</comment>
<dbReference type="GO" id="GO:0006432">
    <property type="term" value="P:phenylalanyl-tRNA aminoacylation"/>
    <property type="evidence" value="ECO:0007669"/>
    <property type="project" value="InterPro"/>
</dbReference>
<keyword evidence="10" id="KW-0030">Aminoacyl-tRNA synthetase</keyword>
<dbReference type="PROSITE" id="PS51447">
    <property type="entry name" value="FDX_ACB"/>
    <property type="match status" value="1"/>
</dbReference>
<feature type="domain" description="FDX-ACB" evidence="17">
    <location>
        <begin position="467"/>
        <end position="568"/>
    </location>
</feature>